<organism evidence="4">
    <name type="scientific">Naegleria gruberi</name>
    <name type="common">Amoeba</name>
    <dbReference type="NCBI Taxonomy" id="5762"/>
    <lineage>
        <taxon>Eukaryota</taxon>
        <taxon>Discoba</taxon>
        <taxon>Heterolobosea</taxon>
        <taxon>Tetramitia</taxon>
        <taxon>Eutetramitia</taxon>
        <taxon>Vahlkampfiidae</taxon>
        <taxon>Naegleria</taxon>
    </lineage>
</organism>
<dbReference type="RefSeq" id="XP_002676105.1">
    <property type="nucleotide sequence ID" value="XM_002676059.1"/>
</dbReference>
<dbReference type="OrthoDB" id="9984693at2759"/>
<feature type="transmembrane region" description="Helical" evidence="2">
    <location>
        <begin position="285"/>
        <end position="312"/>
    </location>
</feature>
<evidence type="ECO:0000313" key="4">
    <source>
        <dbReference type="Proteomes" id="UP000006671"/>
    </source>
</evidence>
<dbReference type="KEGG" id="ngr:NAEGRDRAFT_68686"/>
<dbReference type="Proteomes" id="UP000006671">
    <property type="component" value="Unassembled WGS sequence"/>
</dbReference>
<gene>
    <name evidence="3" type="ORF">NAEGRDRAFT_68686</name>
</gene>
<evidence type="ECO:0000313" key="3">
    <source>
        <dbReference type="EMBL" id="EFC43361.1"/>
    </source>
</evidence>
<name>D2VIH7_NAEGR</name>
<dbReference type="FunCoup" id="D2VIH7">
    <property type="interactions" value="132"/>
</dbReference>
<sequence>MSTTTSGCFKFILIVSLIYCLSLMYMTSYMAFSPLSCHWSKSNSRRIAMIADPQMEGDTKVYHQGNYGLLNNYFNDYYFKLVFQNIHYLLRPDAIYMLGDLFSSQHVSNQEFYLRVDRFNSIFSGMFGFVNRIFKMRSGDLHEEQRMVKERGSSDLRNLNFPYLVNLTGNHDIGYGFEANFFRIQRFIASFGVQNRKDIIYENGNRKVLAVTINIILTQLKPKYIFNGHDHFGCKYTHKEGAQEFTVKSIQGDFGGNVGLFEIEKSADGFNYSYKDCEYYPTKYIVGYLASLGLWIAIVILVFVLRILKFILCCEFIERKEKKD</sequence>
<dbReference type="GO" id="GO:0006506">
    <property type="term" value="P:GPI anchor biosynthetic process"/>
    <property type="evidence" value="ECO:0007669"/>
    <property type="project" value="InterPro"/>
</dbReference>
<dbReference type="PANTHER" id="PTHR13315">
    <property type="entry name" value="METALLO PHOSPHOESTERASE RELATED"/>
    <property type="match status" value="1"/>
</dbReference>
<dbReference type="VEuPathDB" id="AmoebaDB:NAEGRDRAFT_68686"/>
<dbReference type="OMA" id="WIAIVIL"/>
<accession>D2VIH7</accession>
<dbReference type="SUPFAM" id="SSF56300">
    <property type="entry name" value="Metallo-dependent phosphatases"/>
    <property type="match status" value="1"/>
</dbReference>
<dbReference type="InterPro" id="IPR029052">
    <property type="entry name" value="Metallo-depent_PP-like"/>
</dbReference>
<dbReference type="GeneID" id="8861944"/>
<dbReference type="InterPro" id="IPR033308">
    <property type="entry name" value="PGAP5/Cdc1/Ted1"/>
</dbReference>
<dbReference type="EMBL" id="GG738874">
    <property type="protein sequence ID" value="EFC43361.1"/>
    <property type="molecule type" value="Genomic_DNA"/>
</dbReference>
<keyword evidence="1 2" id="KW-0472">Membrane</keyword>
<dbReference type="eggNOG" id="KOG3662">
    <property type="taxonomic scope" value="Eukaryota"/>
</dbReference>
<keyword evidence="2" id="KW-1133">Transmembrane helix</keyword>
<dbReference type="InParanoid" id="D2VIH7"/>
<keyword evidence="4" id="KW-1185">Reference proteome</keyword>
<evidence type="ECO:0000256" key="1">
    <source>
        <dbReference type="ARBA" id="ARBA00023136"/>
    </source>
</evidence>
<proteinExistence type="predicted"/>
<feature type="transmembrane region" description="Helical" evidence="2">
    <location>
        <begin position="12"/>
        <end position="32"/>
    </location>
</feature>
<reference evidence="3 4" key="1">
    <citation type="journal article" date="2010" name="Cell">
        <title>The genome of Naegleria gruberi illuminates early eukaryotic versatility.</title>
        <authorList>
            <person name="Fritz-Laylin L.K."/>
            <person name="Prochnik S.E."/>
            <person name="Ginger M.L."/>
            <person name="Dacks J.B."/>
            <person name="Carpenter M.L."/>
            <person name="Field M.C."/>
            <person name="Kuo A."/>
            <person name="Paredez A."/>
            <person name="Chapman J."/>
            <person name="Pham J."/>
            <person name="Shu S."/>
            <person name="Neupane R."/>
            <person name="Cipriano M."/>
            <person name="Mancuso J."/>
            <person name="Tu H."/>
            <person name="Salamov A."/>
            <person name="Lindquist E."/>
            <person name="Shapiro H."/>
            <person name="Lucas S."/>
            <person name="Grigoriev I.V."/>
            <person name="Cande W.Z."/>
            <person name="Fulton C."/>
            <person name="Rokhsar D.S."/>
            <person name="Dawson S.C."/>
        </authorList>
    </citation>
    <scope>NUCLEOTIDE SEQUENCE [LARGE SCALE GENOMIC DNA]</scope>
    <source>
        <strain evidence="3 4">NEG-M</strain>
    </source>
</reference>
<dbReference type="GO" id="GO:0016020">
    <property type="term" value="C:membrane"/>
    <property type="evidence" value="ECO:0007669"/>
    <property type="project" value="GOC"/>
</dbReference>
<keyword evidence="2" id="KW-0812">Transmembrane</keyword>
<dbReference type="GO" id="GO:0005783">
    <property type="term" value="C:endoplasmic reticulum"/>
    <property type="evidence" value="ECO:0007669"/>
    <property type="project" value="TreeGrafter"/>
</dbReference>
<protein>
    <submittedName>
        <fullName evidence="3">Predicted protein</fullName>
    </submittedName>
</protein>
<dbReference type="STRING" id="5762.D2VIH7"/>
<evidence type="ECO:0000256" key="2">
    <source>
        <dbReference type="SAM" id="Phobius"/>
    </source>
</evidence>
<dbReference type="AlphaFoldDB" id="D2VIH7"/>
<dbReference type="PANTHER" id="PTHR13315:SF1">
    <property type="entry name" value="PROTEIN TED1"/>
    <property type="match status" value="1"/>
</dbReference>